<accession>A0A1H6FGZ8</accession>
<dbReference type="EMBL" id="FMSV02000559">
    <property type="protein sequence ID" value="SEH09297.1"/>
    <property type="molecule type" value="Genomic_DNA"/>
</dbReference>
<dbReference type="Pfam" id="PF13305">
    <property type="entry name" value="TetR_C_33"/>
    <property type="match status" value="1"/>
</dbReference>
<feature type="DNA-binding region" description="H-T-H motif" evidence="4">
    <location>
        <begin position="33"/>
        <end position="52"/>
    </location>
</feature>
<feature type="domain" description="HTH tetR-type" evidence="5">
    <location>
        <begin position="10"/>
        <end position="70"/>
    </location>
</feature>
<evidence type="ECO:0000313" key="6">
    <source>
        <dbReference type="EMBL" id="SEH09168.1"/>
    </source>
</evidence>
<dbReference type="Pfam" id="PF00440">
    <property type="entry name" value="TetR_N"/>
    <property type="match status" value="1"/>
</dbReference>
<protein>
    <submittedName>
        <fullName evidence="7">Transcriptional regulator BetI</fullName>
    </submittedName>
</protein>
<evidence type="ECO:0000256" key="3">
    <source>
        <dbReference type="ARBA" id="ARBA00023163"/>
    </source>
</evidence>
<dbReference type="InterPro" id="IPR036271">
    <property type="entry name" value="Tet_transcr_reg_TetR-rel_C_sf"/>
</dbReference>
<evidence type="ECO:0000256" key="4">
    <source>
        <dbReference type="PROSITE-ProRule" id="PRU00335"/>
    </source>
</evidence>
<dbReference type="GO" id="GO:0003700">
    <property type="term" value="F:DNA-binding transcription factor activity"/>
    <property type="evidence" value="ECO:0007669"/>
    <property type="project" value="TreeGrafter"/>
</dbReference>
<dbReference type="AlphaFoldDB" id="A0A1H6FGZ8"/>
<dbReference type="OrthoDB" id="7223515at2"/>
<keyword evidence="2 4" id="KW-0238">DNA-binding</keyword>
<dbReference type="Gene3D" id="1.10.357.10">
    <property type="entry name" value="Tetracycline Repressor, domain 2"/>
    <property type="match status" value="1"/>
</dbReference>
<gene>
    <name evidence="6" type="ORF">MBHS_05062</name>
    <name evidence="7" type="ORF">MBHS_05192</name>
</gene>
<dbReference type="PANTHER" id="PTHR30055:SF234">
    <property type="entry name" value="HTH-TYPE TRANSCRIPTIONAL REGULATOR BETI"/>
    <property type="match status" value="1"/>
</dbReference>
<dbReference type="SUPFAM" id="SSF48498">
    <property type="entry name" value="Tetracyclin repressor-like, C-terminal domain"/>
    <property type="match status" value="1"/>
</dbReference>
<dbReference type="InterPro" id="IPR001647">
    <property type="entry name" value="HTH_TetR"/>
</dbReference>
<keyword evidence="8" id="KW-1185">Reference proteome</keyword>
<keyword evidence="1" id="KW-0805">Transcription regulation</keyword>
<dbReference type="Proteomes" id="UP000236724">
    <property type="component" value="Unassembled WGS sequence"/>
</dbReference>
<dbReference type="EMBL" id="FMSV02000558">
    <property type="protein sequence ID" value="SEH09168.1"/>
    <property type="molecule type" value="Genomic_DNA"/>
</dbReference>
<dbReference type="InterPro" id="IPR025996">
    <property type="entry name" value="MT1864/Rv1816-like_C"/>
</dbReference>
<organism evidence="7 8">
    <name type="scientific">Candidatus Venteria ishoeyi</name>
    <dbReference type="NCBI Taxonomy" id="1899563"/>
    <lineage>
        <taxon>Bacteria</taxon>
        <taxon>Pseudomonadati</taxon>
        <taxon>Pseudomonadota</taxon>
        <taxon>Gammaproteobacteria</taxon>
        <taxon>Thiotrichales</taxon>
        <taxon>Thiotrichaceae</taxon>
        <taxon>Venteria</taxon>
    </lineage>
</organism>
<dbReference type="RefSeq" id="WP_103922647.1">
    <property type="nucleotide sequence ID" value="NZ_FMSV02000558.1"/>
</dbReference>
<dbReference type="InterPro" id="IPR009057">
    <property type="entry name" value="Homeodomain-like_sf"/>
</dbReference>
<proteinExistence type="predicted"/>
<dbReference type="InterPro" id="IPR050109">
    <property type="entry name" value="HTH-type_TetR-like_transc_reg"/>
</dbReference>
<dbReference type="SUPFAM" id="SSF46689">
    <property type="entry name" value="Homeodomain-like"/>
    <property type="match status" value="1"/>
</dbReference>
<dbReference type="PANTHER" id="PTHR30055">
    <property type="entry name" value="HTH-TYPE TRANSCRIPTIONAL REGULATOR RUTR"/>
    <property type="match status" value="1"/>
</dbReference>
<sequence length="200" mass="23178">MGRRNDHSREEIRELALAATFEIVTEQGFHQLSVRKIASAIGYTVGSLYLIFKNLDDLILQANVHNLEIIYQILQQTEKKQKKPEQRLLAFAHAYLHFTIEQPYRWQMIFEHRMQNNEPVPEWFEPHVSRLFSLLEAPLAQLMADAEPEQVRQTARAMWCAVHGVSTLYMTEKLEVVGSESVQNLLDRLMGIFLEGVKTA</sequence>
<keyword evidence="3" id="KW-0804">Transcription</keyword>
<evidence type="ECO:0000256" key="1">
    <source>
        <dbReference type="ARBA" id="ARBA00023015"/>
    </source>
</evidence>
<dbReference type="PROSITE" id="PS50977">
    <property type="entry name" value="HTH_TETR_2"/>
    <property type="match status" value="1"/>
</dbReference>
<name>A0A1H6FGZ8_9GAMM</name>
<evidence type="ECO:0000313" key="7">
    <source>
        <dbReference type="EMBL" id="SEH09297.1"/>
    </source>
</evidence>
<evidence type="ECO:0000259" key="5">
    <source>
        <dbReference type="PROSITE" id="PS50977"/>
    </source>
</evidence>
<reference evidence="7 8" key="1">
    <citation type="submission" date="2016-10" db="EMBL/GenBank/DDBJ databases">
        <authorList>
            <person name="de Groot N.N."/>
        </authorList>
    </citation>
    <scope>NUCLEOTIDE SEQUENCE [LARGE SCALE GENOMIC DNA]</scope>
    <source>
        <strain evidence="7">MBHS1</strain>
    </source>
</reference>
<evidence type="ECO:0000256" key="2">
    <source>
        <dbReference type="ARBA" id="ARBA00023125"/>
    </source>
</evidence>
<evidence type="ECO:0000313" key="8">
    <source>
        <dbReference type="Proteomes" id="UP000236724"/>
    </source>
</evidence>
<dbReference type="GO" id="GO:0000976">
    <property type="term" value="F:transcription cis-regulatory region binding"/>
    <property type="evidence" value="ECO:0007669"/>
    <property type="project" value="TreeGrafter"/>
</dbReference>